<reference evidence="3" key="1">
    <citation type="journal article" date="2019" name="Int. J. Syst. Evol. Microbiol.">
        <title>The Global Catalogue of Microorganisms (GCM) 10K type strain sequencing project: providing services to taxonomists for standard genome sequencing and annotation.</title>
        <authorList>
            <consortium name="The Broad Institute Genomics Platform"/>
            <consortium name="The Broad Institute Genome Sequencing Center for Infectious Disease"/>
            <person name="Wu L."/>
            <person name="Ma J."/>
        </authorList>
    </citation>
    <scope>NUCLEOTIDE SEQUENCE [LARGE SCALE GENOMIC DNA]</scope>
    <source>
        <strain evidence="3">JCM 4816</strain>
    </source>
</reference>
<dbReference type="Proteomes" id="UP001596174">
    <property type="component" value="Unassembled WGS sequence"/>
</dbReference>
<keyword evidence="1" id="KW-0472">Membrane</keyword>
<dbReference type="RefSeq" id="WP_380578826.1">
    <property type="nucleotide sequence ID" value="NZ_JBHSQJ010000006.1"/>
</dbReference>
<keyword evidence="1" id="KW-1133">Transmembrane helix</keyword>
<protein>
    <recommendedName>
        <fullName evidence="4">DUF1707 domain-containing protein</fullName>
    </recommendedName>
</protein>
<evidence type="ECO:0000313" key="2">
    <source>
        <dbReference type="EMBL" id="MFC5905922.1"/>
    </source>
</evidence>
<evidence type="ECO:0000256" key="1">
    <source>
        <dbReference type="SAM" id="Phobius"/>
    </source>
</evidence>
<accession>A0ABW1FVM5</accession>
<proteinExistence type="predicted"/>
<gene>
    <name evidence="2" type="ORF">ACFP3V_01635</name>
</gene>
<keyword evidence="3" id="KW-1185">Reference proteome</keyword>
<feature type="transmembrane region" description="Helical" evidence="1">
    <location>
        <begin position="106"/>
        <end position="124"/>
    </location>
</feature>
<keyword evidence="1" id="KW-0812">Transmembrane</keyword>
<name>A0ABW1FVM5_9ACTN</name>
<comment type="caution">
    <text evidence="2">The sequence shown here is derived from an EMBL/GenBank/DDBJ whole genome shotgun (WGS) entry which is preliminary data.</text>
</comment>
<sequence>MTDGTSGDRQDLVDETARALLRAWPVEAEFEAEALRRHYLPAELVRSRDLTRPQLFSPTPVLWQAPPPSPPRDPWPARLAGGGVLCAGLGVGAYFFGLGVHAAGTGLWAVAAVLLGAGFLRHGLGGGSGRVNIRIDNRNSR</sequence>
<feature type="transmembrane region" description="Helical" evidence="1">
    <location>
        <begin position="79"/>
        <end position="100"/>
    </location>
</feature>
<evidence type="ECO:0008006" key="4">
    <source>
        <dbReference type="Google" id="ProtNLM"/>
    </source>
</evidence>
<dbReference type="EMBL" id="JBHSQJ010000006">
    <property type="protein sequence ID" value="MFC5905922.1"/>
    <property type="molecule type" value="Genomic_DNA"/>
</dbReference>
<organism evidence="2 3">
    <name type="scientific">Streptacidiphilus monticola</name>
    <dbReference type="NCBI Taxonomy" id="2161674"/>
    <lineage>
        <taxon>Bacteria</taxon>
        <taxon>Bacillati</taxon>
        <taxon>Actinomycetota</taxon>
        <taxon>Actinomycetes</taxon>
        <taxon>Kitasatosporales</taxon>
        <taxon>Streptomycetaceae</taxon>
        <taxon>Streptacidiphilus</taxon>
    </lineage>
</organism>
<evidence type="ECO:0000313" key="3">
    <source>
        <dbReference type="Proteomes" id="UP001596174"/>
    </source>
</evidence>